<keyword evidence="2 8" id="KW-0255">Endonuclease</keyword>
<proteinExistence type="inferred from homology"/>
<evidence type="ECO:0000256" key="9">
    <source>
        <dbReference type="SAM" id="MobiDB-lite"/>
    </source>
</evidence>
<name>A0A5N5DHZ3_9PEZI</name>
<dbReference type="PANTHER" id="PTHR20208:SF10">
    <property type="entry name" value="STRUCTURE-SPECIFIC ENDONUCLEASE SUBUNIT SLX1"/>
    <property type="match status" value="1"/>
</dbReference>
<keyword evidence="6 8" id="KW-0234">DNA repair</keyword>
<dbReference type="InterPro" id="IPR050381">
    <property type="entry name" value="SLX1_endonuclease"/>
</dbReference>
<dbReference type="Gene3D" id="3.40.1440.10">
    <property type="entry name" value="GIY-YIG endonuclease"/>
    <property type="match status" value="1"/>
</dbReference>
<dbReference type="PANTHER" id="PTHR20208">
    <property type="entry name" value="STRUCTURE-SPECIFIC ENDONUCLEASE SUBUNIT SLX1"/>
    <property type="match status" value="1"/>
</dbReference>
<gene>
    <name evidence="11" type="primary">slx1</name>
    <name evidence="11" type="ORF">DBV05_g4757</name>
</gene>
<keyword evidence="12" id="KW-1185">Reference proteome</keyword>
<dbReference type="CDD" id="cd10455">
    <property type="entry name" value="GIY-YIG_SLX1"/>
    <property type="match status" value="1"/>
</dbReference>
<dbReference type="GO" id="GO:0000724">
    <property type="term" value="P:double-strand break repair via homologous recombination"/>
    <property type="evidence" value="ECO:0007669"/>
    <property type="project" value="TreeGrafter"/>
</dbReference>
<feature type="region of interest" description="Disordered" evidence="9">
    <location>
        <begin position="29"/>
        <end position="51"/>
    </location>
</feature>
<dbReference type="InterPro" id="IPR000305">
    <property type="entry name" value="GIY-YIG_endonuc"/>
</dbReference>
<dbReference type="HAMAP" id="MF_03100">
    <property type="entry name" value="Endonuc_su_Slx1"/>
    <property type="match status" value="1"/>
</dbReference>
<evidence type="ECO:0000256" key="6">
    <source>
        <dbReference type="ARBA" id="ARBA00023204"/>
    </source>
</evidence>
<dbReference type="InterPro" id="IPR048749">
    <property type="entry name" value="SLX1_C"/>
</dbReference>
<comment type="caution">
    <text evidence="11">The sequence shown here is derived from an EMBL/GenBank/DDBJ whole genome shotgun (WGS) entry which is preliminary data.</text>
</comment>
<dbReference type="EMBL" id="VCHE01000022">
    <property type="protein sequence ID" value="KAB2576632.1"/>
    <property type="molecule type" value="Genomic_DNA"/>
</dbReference>
<evidence type="ECO:0000256" key="3">
    <source>
        <dbReference type="ARBA" id="ARBA00022763"/>
    </source>
</evidence>
<dbReference type="Proteomes" id="UP000325902">
    <property type="component" value="Unassembled WGS sequence"/>
</dbReference>
<comment type="cofactor">
    <cofactor evidence="8">
        <name>a divalent metal cation</name>
        <dbReference type="ChEBI" id="CHEBI:60240"/>
    </cofactor>
</comment>
<evidence type="ECO:0000256" key="8">
    <source>
        <dbReference type="HAMAP-Rule" id="MF_03100"/>
    </source>
</evidence>
<evidence type="ECO:0000259" key="10">
    <source>
        <dbReference type="PROSITE" id="PS50164"/>
    </source>
</evidence>
<feature type="compositionally biased region" description="Acidic residues" evidence="9">
    <location>
        <begin position="344"/>
        <end position="354"/>
    </location>
</feature>
<comment type="function">
    <text evidence="8">Catalytic subunit of the SLX1-SLX4 structure-specific endonuclease that resolves DNA secondary structures generated during DNA repair and recombination. Has endonuclease activity towards branched DNA substrates, introducing single-strand cuts in duplex DNA close to junctions with ss-DNA.</text>
</comment>
<evidence type="ECO:0000256" key="1">
    <source>
        <dbReference type="ARBA" id="ARBA00022722"/>
    </source>
</evidence>
<dbReference type="Gene3D" id="3.30.40.10">
    <property type="entry name" value="Zinc/RING finger domain, C3HC4 (zinc finger)"/>
    <property type="match status" value="1"/>
</dbReference>
<keyword evidence="7 8" id="KW-0539">Nucleus</keyword>
<evidence type="ECO:0000256" key="2">
    <source>
        <dbReference type="ARBA" id="ARBA00022759"/>
    </source>
</evidence>
<dbReference type="FunFam" id="3.40.1440.10:FF:000006">
    <property type="entry name" value="Structure-specific endonuclease subunit SLX1"/>
    <property type="match status" value="1"/>
</dbReference>
<feature type="region of interest" description="Disordered" evidence="9">
    <location>
        <begin position="342"/>
        <end position="440"/>
    </location>
</feature>
<dbReference type="Pfam" id="PF21202">
    <property type="entry name" value="SLX1_C"/>
    <property type="match status" value="1"/>
</dbReference>
<protein>
    <submittedName>
        <fullName evidence="11">Structure-specific endonuclease subunit slx1</fullName>
    </submittedName>
</protein>
<dbReference type="InterPro" id="IPR013083">
    <property type="entry name" value="Znf_RING/FYVE/PHD"/>
</dbReference>
<dbReference type="Pfam" id="PF01541">
    <property type="entry name" value="GIY-YIG"/>
    <property type="match status" value="1"/>
</dbReference>
<keyword evidence="1 8" id="KW-0540">Nuclease</keyword>
<keyword evidence="5 8" id="KW-0233">DNA recombination</keyword>
<feature type="compositionally biased region" description="Acidic residues" evidence="9">
    <location>
        <begin position="429"/>
        <end position="440"/>
    </location>
</feature>
<dbReference type="InterPro" id="IPR027520">
    <property type="entry name" value="Slx1"/>
</dbReference>
<sequence>MEKPFPAFYCCYLLRSTVRRASLYVGSTPNPLRRLRQHNGQSKGGAARTDRDSLRPWEMVCIVAGFPSKIAALQFEWAWQNTHLTRHIPAEDRITSARTTSRTSGRTGKTIKRIVRRNPPSLTDRLSNLHLLLRVKSFERWPLRVAFFAEDVYHVWEKWTKSTPFKLRGNIRVELEKASVPKALQRPGAESTNNTLETIGNGKGIEGIDVSYEGLKAYLEKSTALSEEGKKLACAICDKQMQMEKCVVLVCPEEGCQAISHMTCLSETFLKQEGKPDAVVPLQGQCPSCKKMTQWSTLVKELSLRIRGEKEVATLFKKRTRRAASPSKATAAALDAAVALEGDASSDDESEYADIENYLPRSGKGDNVPPYGNDEYEDIDDWYHQGLENQDDVETDTDTDMDIEGPEKDLDATATGVSAVGNFSPIVVEDSEWDDAEEVD</sequence>
<comment type="caution">
    <text evidence="8">Lacks conserved residue(s) required for the propagation of feature annotation.</text>
</comment>
<evidence type="ECO:0000256" key="5">
    <source>
        <dbReference type="ARBA" id="ARBA00023172"/>
    </source>
</evidence>
<keyword evidence="3 8" id="KW-0227">DNA damage</keyword>
<evidence type="ECO:0000256" key="4">
    <source>
        <dbReference type="ARBA" id="ARBA00022801"/>
    </source>
</evidence>
<comment type="similarity">
    <text evidence="8">Belongs to the SLX1 family.</text>
</comment>
<evidence type="ECO:0000313" key="11">
    <source>
        <dbReference type="EMBL" id="KAB2576632.1"/>
    </source>
</evidence>
<dbReference type="InterPro" id="IPR035901">
    <property type="entry name" value="GIY-YIG_endonuc_sf"/>
</dbReference>
<keyword evidence="4 8" id="KW-0378">Hydrolase</keyword>
<dbReference type="SUPFAM" id="SSF82771">
    <property type="entry name" value="GIY-YIG endonuclease"/>
    <property type="match status" value="1"/>
</dbReference>
<feature type="compositionally biased region" description="Acidic residues" evidence="9">
    <location>
        <begin position="389"/>
        <end position="404"/>
    </location>
</feature>
<feature type="domain" description="GIY-YIG" evidence="10">
    <location>
        <begin position="7"/>
        <end position="89"/>
    </location>
</feature>
<accession>A0A5N5DHZ3</accession>
<evidence type="ECO:0000313" key="12">
    <source>
        <dbReference type="Proteomes" id="UP000325902"/>
    </source>
</evidence>
<comment type="subunit">
    <text evidence="8">Forms a heterodimer with SLX4.</text>
</comment>
<dbReference type="PROSITE" id="PS50164">
    <property type="entry name" value="GIY_YIG"/>
    <property type="match status" value="1"/>
</dbReference>
<dbReference type="GO" id="GO:0033557">
    <property type="term" value="C:Slx1-Slx4 complex"/>
    <property type="evidence" value="ECO:0007669"/>
    <property type="project" value="UniProtKB-UniRule"/>
</dbReference>
<dbReference type="GO" id="GO:0008821">
    <property type="term" value="F:crossover junction DNA endonuclease activity"/>
    <property type="evidence" value="ECO:0007669"/>
    <property type="project" value="TreeGrafter"/>
</dbReference>
<evidence type="ECO:0000256" key="7">
    <source>
        <dbReference type="ARBA" id="ARBA00023242"/>
    </source>
</evidence>
<organism evidence="11 12">
    <name type="scientific">Lasiodiplodia theobromae</name>
    <dbReference type="NCBI Taxonomy" id="45133"/>
    <lineage>
        <taxon>Eukaryota</taxon>
        <taxon>Fungi</taxon>
        <taxon>Dikarya</taxon>
        <taxon>Ascomycota</taxon>
        <taxon>Pezizomycotina</taxon>
        <taxon>Dothideomycetes</taxon>
        <taxon>Dothideomycetes incertae sedis</taxon>
        <taxon>Botryosphaeriales</taxon>
        <taxon>Botryosphaeriaceae</taxon>
        <taxon>Lasiodiplodia</taxon>
    </lineage>
</organism>
<dbReference type="OrthoDB" id="24645at2759"/>
<dbReference type="AlphaFoldDB" id="A0A5N5DHZ3"/>
<comment type="subcellular location">
    <subcellularLocation>
        <location evidence="8">Nucleus</location>
    </subcellularLocation>
</comment>
<reference evidence="11 12" key="1">
    <citation type="journal article" date="2019" name="Sci. Rep.">
        <title>A multi-omics analysis of the grapevine pathogen Lasiodiplodia theobromae reveals that temperature affects the expression of virulence- and pathogenicity-related genes.</title>
        <authorList>
            <person name="Felix C."/>
            <person name="Meneses R."/>
            <person name="Goncalves M.F.M."/>
            <person name="Tilleman L."/>
            <person name="Duarte A.S."/>
            <person name="Jorrin-Novo J.V."/>
            <person name="Van de Peer Y."/>
            <person name="Deforce D."/>
            <person name="Van Nieuwerburgh F."/>
            <person name="Esteves A.C."/>
            <person name="Alves A."/>
        </authorList>
    </citation>
    <scope>NUCLEOTIDE SEQUENCE [LARGE SCALE GENOMIC DNA]</scope>
    <source>
        <strain evidence="11 12">LA-SOL3</strain>
    </source>
</reference>
<dbReference type="GO" id="GO:0017108">
    <property type="term" value="F:5'-flap endonuclease activity"/>
    <property type="evidence" value="ECO:0007669"/>
    <property type="project" value="InterPro"/>
</dbReference>